<dbReference type="Gene3D" id="3.40.50.10330">
    <property type="entry name" value="Probable inorganic polyphosphate/atp-NAD kinase, domain 1"/>
    <property type="match status" value="1"/>
</dbReference>
<dbReference type="Gene3D" id="2.60.200.40">
    <property type="match status" value="2"/>
</dbReference>
<dbReference type="InterPro" id="IPR050187">
    <property type="entry name" value="Lipid_Phosphate_FormReg"/>
</dbReference>
<dbReference type="InterPro" id="IPR045540">
    <property type="entry name" value="YegS/DAGK_C"/>
</dbReference>
<dbReference type="InterPro" id="IPR016064">
    <property type="entry name" value="NAD/diacylglycerol_kinase_sf"/>
</dbReference>
<proteinExistence type="predicted"/>
<dbReference type="SUPFAM" id="SSF111331">
    <property type="entry name" value="NAD kinase/diacylglycerol kinase-like"/>
    <property type="match status" value="1"/>
</dbReference>
<evidence type="ECO:0000256" key="1">
    <source>
        <dbReference type="ARBA" id="ARBA00022679"/>
    </source>
</evidence>
<protein>
    <recommendedName>
        <fullName evidence="5">DAGKc domain-containing protein</fullName>
    </recommendedName>
</protein>
<dbReference type="EMBL" id="LAZR01065297">
    <property type="protein sequence ID" value="KKK55839.1"/>
    <property type="molecule type" value="Genomic_DNA"/>
</dbReference>
<reference evidence="6" key="1">
    <citation type="journal article" date="2015" name="Nature">
        <title>Complex archaea that bridge the gap between prokaryotes and eukaryotes.</title>
        <authorList>
            <person name="Spang A."/>
            <person name="Saw J.H."/>
            <person name="Jorgensen S.L."/>
            <person name="Zaremba-Niedzwiedzka K."/>
            <person name="Martijn J."/>
            <person name="Lind A.E."/>
            <person name="van Eijk R."/>
            <person name="Schleper C."/>
            <person name="Guy L."/>
            <person name="Ettema T.J."/>
        </authorList>
    </citation>
    <scope>NUCLEOTIDE SEQUENCE</scope>
</reference>
<evidence type="ECO:0000256" key="2">
    <source>
        <dbReference type="ARBA" id="ARBA00022741"/>
    </source>
</evidence>
<dbReference type="PROSITE" id="PS50146">
    <property type="entry name" value="DAGK"/>
    <property type="match status" value="1"/>
</dbReference>
<evidence type="ECO:0000313" key="6">
    <source>
        <dbReference type="EMBL" id="KKK55839.1"/>
    </source>
</evidence>
<keyword evidence="1" id="KW-0808">Transferase</keyword>
<gene>
    <name evidence="6" type="ORF">LCGC14_3070530</name>
</gene>
<evidence type="ECO:0000256" key="3">
    <source>
        <dbReference type="ARBA" id="ARBA00022777"/>
    </source>
</evidence>
<keyword evidence="3" id="KW-0418">Kinase</keyword>
<keyword evidence="2" id="KW-0547">Nucleotide-binding</keyword>
<name>A0A0F8YNU3_9ZZZZ</name>
<feature type="domain" description="DAGKc" evidence="5">
    <location>
        <begin position="1"/>
        <end position="70"/>
    </location>
</feature>
<accession>A0A0F8YNU3</accession>
<sequence length="147" mass="16033">MCDSTGGDWSVNEVLNGIMGSDVAIGIIPTGTANDLASYYRLPCNIEKACDIILKRRIHRADLILVNNRYFITAGGLGFSSEVANIVNTIKNQPFLGKNFVISPDAVNDDGIFNVCLIKNSKTRAGKLSILIKVLTGRHIYFPSVKM</sequence>
<organism evidence="6">
    <name type="scientific">marine sediment metagenome</name>
    <dbReference type="NCBI Taxonomy" id="412755"/>
    <lineage>
        <taxon>unclassified sequences</taxon>
        <taxon>metagenomes</taxon>
        <taxon>ecological metagenomes</taxon>
    </lineage>
</organism>
<dbReference type="InterPro" id="IPR001206">
    <property type="entry name" value="Diacylglycerol_kinase_cat_dom"/>
</dbReference>
<evidence type="ECO:0000256" key="4">
    <source>
        <dbReference type="ARBA" id="ARBA00022840"/>
    </source>
</evidence>
<comment type="caution">
    <text evidence="6">The sequence shown here is derived from an EMBL/GenBank/DDBJ whole genome shotgun (WGS) entry which is preliminary data.</text>
</comment>
<dbReference type="PANTHER" id="PTHR12358">
    <property type="entry name" value="SPHINGOSINE KINASE"/>
    <property type="match status" value="1"/>
</dbReference>
<dbReference type="AlphaFoldDB" id="A0A0F8YNU3"/>
<dbReference type="GO" id="GO:0005524">
    <property type="term" value="F:ATP binding"/>
    <property type="evidence" value="ECO:0007669"/>
    <property type="project" value="UniProtKB-KW"/>
</dbReference>
<dbReference type="GO" id="GO:0005886">
    <property type="term" value="C:plasma membrane"/>
    <property type="evidence" value="ECO:0007669"/>
    <property type="project" value="TreeGrafter"/>
</dbReference>
<keyword evidence="4" id="KW-0067">ATP-binding</keyword>
<dbReference type="Pfam" id="PF00781">
    <property type="entry name" value="DAGK_cat"/>
    <property type="match status" value="1"/>
</dbReference>
<dbReference type="Pfam" id="PF19279">
    <property type="entry name" value="YegS_C"/>
    <property type="match status" value="1"/>
</dbReference>
<dbReference type="InterPro" id="IPR017438">
    <property type="entry name" value="ATP-NAD_kinase_N"/>
</dbReference>
<dbReference type="GO" id="GO:0016301">
    <property type="term" value="F:kinase activity"/>
    <property type="evidence" value="ECO:0007669"/>
    <property type="project" value="UniProtKB-KW"/>
</dbReference>
<evidence type="ECO:0000259" key="5">
    <source>
        <dbReference type="PROSITE" id="PS50146"/>
    </source>
</evidence>
<dbReference type="PANTHER" id="PTHR12358:SF106">
    <property type="entry name" value="LIPID KINASE YEGS"/>
    <property type="match status" value="1"/>
</dbReference>